<dbReference type="GO" id="GO:0046872">
    <property type="term" value="F:metal ion binding"/>
    <property type="evidence" value="ECO:0007669"/>
    <property type="project" value="InterPro"/>
</dbReference>
<dbReference type="SUPFAM" id="SSF55008">
    <property type="entry name" value="HMA, heavy metal-associated domain"/>
    <property type="match status" value="1"/>
</dbReference>
<evidence type="ECO:0000313" key="2">
    <source>
        <dbReference type="EMBL" id="NFA62012.1"/>
    </source>
</evidence>
<comment type="caution">
    <text evidence="2">The sequence shown here is derived from an EMBL/GenBank/DDBJ whole genome shotgun (WGS) entry which is preliminary data.</text>
</comment>
<reference evidence="2 3" key="1">
    <citation type="submission" date="2019-02" db="EMBL/GenBank/DDBJ databases">
        <title>Genome sequencing of Clostridium botulinum clinical isolates.</title>
        <authorList>
            <person name="Brunt J."/>
            <person name="Van Vliet A.H.M."/>
            <person name="Stringer S.C."/>
            <person name="Grant K.A."/>
            <person name="Carter A.C."/>
            <person name="Peck M.W."/>
        </authorList>
    </citation>
    <scope>NUCLEOTIDE SEQUENCE [LARGE SCALE GENOMIC DNA]</scope>
    <source>
        <strain evidence="2 3">R1125/03</strain>
    </source>
</reference>
<gene>
    <name evidence="2" type="ORF">EXM42_17010</name>
</gene>
<dbReference type="CDD" id="cd00371">
    <property type="entry name" value="HMA"/>
    <property type="match status" value="1"/>
</dbReference>
<accession>A0A6M0T5H9</accession>
<evidence type="ECO:0000313" key="3">
    <source>
        <dbReference type="Proteomes" id="UP000473089"/>
    </source>
</evidence>
<dbReference type="InterPro" id="IPR006121">
    <property type="entry name" value="HMA_dom"/>
</dbReference>
<dbReference type="Proteomes" id="UP000473089">
    <property type="component" value="Unassembled WGS sequence"/>
</dbReference>
<dbReference type="InterPro" id="IPR036163">
    <property type="entry name" value="HMA_dom_sf"/>
</dbReference>
<feature type="domain" description="HMA" evidence="1">
    <location>
        <begin position="2"/>
        <end position="67"/>
    </location>
</feature>
<dbReference type="Gene3D" id="3.30.70.100">
    <property type="match status" value="1"/>
</dbReference>
<dbReference type="EMBL" id="SGJP01000051">
    <property type="protein sequence ID" value="NFA62012.1"/>
    <property type="molecule type" value="Genomic_DNA"/>
</dbReference>
<proteinExistence type="predicted"/>
<evidence type="ECO:0000259" key="1">
    <source>
        <dbReference type="PROSITE" id="PS50846"/>
    </source>
</evidence>
<dbReference type="AlphaFoldDB" id="A0A6M0T5H9"/>
<name>A0A6M0T5H9_CLOBO</name>
<sequence length="67" mass="7393">MNNLHLNLSGMANNESKTRLLNALDKVKGVQKVAIDLARGTVEVGYNKPANEINIKDCIEHTGYKII</sequence>
<protein>
    <submittedName>
        <fullName evidence="2">Copper chaperone</fullName>
    </submittedName>
</protein>
<dbReference type="Pfam" id="PF00403">
    <property type="entry name" value="HMA"/>
    <property type="match status" value="1"/>
</dbReference>
<organism evidence="2 3">
    <name type="scientific">Clostridium botulinum</name>
    <dbReference type="NCBI Taxonomy" id="1491"/>
    <lineage>
        <taxon>Bacteria</taxon>
        <taxon>Bacillati</taxon>
        <taxon>Bacillota</taxon>
        <taxon>Clostridia</taxon>
        <taxon>Eubacteriales</taxon>
        <taxon>Clostridiaceae</taxon>
        <taxon>Clostridium</taxon>
    </lineage>
</organism>
<dbReference type="PROSITE" id="PS50846">
    <property type="entry name" value="HMA_2"/>
    <property type="match status" value="1"/>
</dbReference>